<name>A0A2Z3YP73_9CORY</name>
<reference evidence="4" key="1">
    <citation type="submission" date="2017-11" db="EMBL/GenBank/DDBJ databases">
        <title>Otitis media/interna in a cat caused by the recently described species Corynebacterium provencense.</title>
        <authorList>
            <person name="Kittl S."/>
            <person name="Brodard I."/>
            <person name="Rychener L."/>
            <person name="Jores J."/>
            <person name="Roosje P."/>
            <person name="Gobeli Brawand S."/>
        </authorList>
    </citation>
    <scope>NUCLEOTIDE SEQUENCE [LARGE SCALE GENOMIC DNA]</scope>
    <source>
        <strain evidence="4">17KM38</strain>
    </source>
</reference>
<dbReference type="AlphaFoldDB" id="A0A2Z3YP73"/>
<evidence type="ECO:0008006" key="5">
    <source>
        <dbReference type="Google" id="ProtNLM"/>
    </source>
</evidence>
<dbReference type="Proteomes" id="UP000247696">
    <property type="component" value="Chromosome"/>
</dbReference>
<feature type="coiled-coil region" evidence="1">
    <location>
        <begin position="267"/>
        <end position="294"/>
    </location>
</feature>
<sequence>MFITIALLVTTALSAGIASAQTQDGTSGGGSGDGLGVDITSPADARDFAVDMLDSAFPASAEAAAAALSGSPEDFDTYVESGRVLAQNQDLRSILATISAISGPKVQARVTELLSANDGAGDTEAIAEFIDSGWAELQSEDDRATAWEAAESRDGSSVKSAADTALRTDTPEALADFAATGLDNARAADARREVYELTRSELPSVAAGAAEAIQTDTDTAIDGFLRYGQYVAAAQDTERMTISQLVDMSITQAGKAAEANSLAVQQADRAARAADNARQAALRARDEAQAADAAQVRAGNAAAAAGQLAQQSARVADQAVAASQEARIALQQTADALARAASAAAQARNAAAVAAARASDASRDAGAAQGARIAAEQARDAADAAARSEEAFARADESAGYAQAAAGAANSAAGNADAAAAAATEAAGAAGVSEQAAAEARQGAARARAAAGRARAAANQVDGLVVRIKDLVAQAREAAAQAADHARKSAVAAEDAAREAGNADYAARMSGVHAADAAAAATAADEAMDLAEQTSEVSTAVADDRLEAERAFLRAQAEDARAVQDATDAAAAQKADKDSDLRAEVAKLTAGDGVDDVDQLRRSAVAAVQVGSPAVAGAAKTALAGGSDDDFRVFGAEGFIDAAYTDDLAVVQNWSVTNPDEAVRDAAMAVVYEDADTIDQFIATGADGLLTGELTKTVWTLRESAGDNTRAAADDALRAGTFDALNSFVNDGGYQKARWADQIQQAYELTRTGGPEVKAAAEAAVVGDRAGLDEFITVEQYRRANMDGQRATHDAQIASLLQAGRQAADVAGELAANAQAAHEHALGSAARAQEFADAAASFAGQAQESARLAGEHLASAEQSLQFAKAQQARAHQAADQGLRPLAWCICNCR</sequence>
<dbReference type="KEGG" id="cpre:Csp1_03670"/>
<evidence type="ECO:0000313" key="3">
    <source>
        <dbReference type="EMBL" id="AWT25191.1"/>
    </source>
</evidence>
<organism evidence="3 4">
    <name type="scientific">Corynebacterium provencense</name>
    <dbReference type="NCBI Taxonomy" id="1737425"/>
    <lineage>
        <taxon>Bacteria</taxon>
        <taxon>Bacillati</taxon>
        <taxon>Actinomycetota</taxon>
        <taxon>Actinomycetes</taxon>
        <taxon>Mycobacteriales</taxon>
        <taxon>Corynebacteriaceae</taxon>
        <taxon>Corynebacterium</taxon>
    </lineage>
</organism>
<gene>
    <name evidence="3" type="ORF">Csp1_03670</name>
</gene>
<dbReference type="InterPro" id="IPR005506">
    <property type="entry name" value="DUF312_ALF"/>
</dbReference>
<feature type="chain" id="PRO_5016398727" description="Methyl-accepting transducer domain-containing protein" evidence="2">
    <location>
        <begin position="21"/>
        <end position="893"/>
    </location>
</feature>
<keyword evidence="4" id="KW-1185">Reference proteome</keyword>
<proteinExistence type="predicted"/>
<dbReference type="EMBL" id="CP024988">
    <property type="protein sequence ID" value="AWT25191.1"/>
    <property type="molecule type" value="Genomic_DNA"/>
</dbReference>
<feature type="signal peptide" evidence="2">
    <location>
        <begin position="1"/>
        <end position="20"/>
    </location>
</feature>
<dbReference type="Pfam" id="PF03752">
    <property type="entry name" value="ALF"/>
    <property type="match status" value="2"/>
</dbReference>
<keyword evidence="2" id="KW-0732">Signal</keyword>
<evidence type="ECO:0000256" key="1">
    <source>
        <dbReference type="SAM" id="Coils"/>
    </source>
</evidence>
<protein>
    <recommendedName>
        <fullName evidence="5">Methyl-accepting transducer domain-containing protein</fullName>
    </recommendedName>
</protein>
<keyword evidence="1" id="KW-0175">Coiled coil</keyword>
<accession>A0A2Z3YP73</accession>
<evidence type="ECO:0000313" key="4">
    <source>
        <dbReference type="Proteomes" id="UP000247696"/>
    </source>
</evidence>
<evidence type="ECO:0000256" key="2">
    <source>
        <dbReference type="SAM" id="SignalP"/>
    </source>
</evidence>